<evidence type="ECO:0000259" key="1">
    <source>
        <dbReference type="Pfam" id="PF11563"/>
    </source>
</evidence>
<gene>
    <name evidence="2" type="ORF">GW534_10585</name>
</gene>
<dbReference type="InterPro" id="IPR012292">
    <property type="entry name" value="Globin/Proto"/>
</dbReference>
<comment type="caution">
    <text evidence="2">The sequence shown here is derived from an EMBL/GenBank/DDBJ whole genome shotgun (WGS) entry which is preliminary data.</text>
</comment>
<proteinExistence type="predicted"/>
<dbReference type="Proteomes" id="UP000743899">
    <property type="component" value="Unassembled WGS sequence"/>
</dbReference>
<name>A0ABX0A419_9BACI</name>
<dbReference type="SUPFAM" id="SSF46458">
    <property type="entry name" value="Globin-like"/>
    <property type="match status" value="1"/>
</dbReference>
<evidence type="ECO:0000313" key="3">
    <source>
        <dbReference type="Proteomes" id="UP000743899"/>
    </source>
</evidence>
<protein>
    <recommendedName>
        <fullName evidence="1">Globin-sensor domain-containing protein</fullName>
    </recommendedName>
</protein>
<dbReference type="Gene3D" id="1.10.490.10">
    <property type="entry name" value="Globins"/>
    <property type="match status" value="1"/>
</dbReference>
<dbReference type="InterPro" id="IPR009050">
    <property type="entry name" value="Globin-like_sf"/>
</dbReference>
<reference evidence="2 3" key="1">
    <citation type="submission" date="2020-01" db="EMBL/GenBank/DDBJ databases">
        <title>A novel Bacillus sp. from Pasinler.</title>
        <authorList>
            <person name="Adiguzel A."/>
            <person name="Ay H."/>
            <person name="Baltaci M.O."/>
        </authorList>
    </citation>
    <scope>NUCLEOTIDE SEQUENCE [LARGE SCALE GENOMIC DNA]</scope>
    <source>
        <strain evidence="2 3">P1</strain>
    </source>
</reference>
<dbReference type="EMBL" id="JAACYS010000048">
    <property type="protein sequence ID" value="NCU18162.1"/>
    <property type="molecule type" value="Genomic_DNA"/>
</dbReference>
<accession>A0ABX0A419</accession>
<dbReference type="Pfam" id="PF11563">
    <property type="entry name" value="Protoglobin"/>
    <property type="match status" value="1"/>
</dbReference>
<feature type="domain" description="Globin-sensor" evidence="1">
    <location>
        <begin position="4"/>
        <end position="56"/>
    </location>
</feature>
<evidence type="ECO:0000313" key="2">
    <source>
        <dbReference type="EMBL" id="NCU18162.1"/>
    </source>
</evidence>
<sequence length="117" mass="13990">MAEMVAQETINELVDRFYDNLTKEQYFIELFEKRNVDIENLKARQREFLYKLANTEAPKDEHKSRVNRSHAFQMNPEGAKLWMDTIIETIRELDIEEDAKANLIEKIEFLLKNLLNK</sequence>
<dbReference type="RefSeq" id="WP_161920992.1">
    <property type="nucleotide sequence ID" value="NZ_JAACYS010000048.1"/>
</dbReference>
<keyword evidence="3" id="KW-1185">Reference proteome</keyword>
<dbReference type="InterPro" id="IPR044398">
    <property type="entry name" value="Globin-sensor_dom"/>
</dbReference>
<organism evidence="2 3">
    <name type="scientific">Pallidibacillus pasinlerensis</name>
    <dbReference type="NCBI Taxonomy" id="2703818"/>
    <lineage>
        <taxon>Bacteria</taxon>
        <taxon>Bacillati</taxon>
        <taxon>Bacillota</taxon>
        <taxon>Bacilli</taxon>
        <taxon>Bacillales</taxon>
        <taxon>Bacillaceae</taxon>
        <taxon>Pallidibacillus</taxon>
    </lineage>
</organism>